<organismHost>
    <name type="scientific">Homo sapiens</name>
    <name type="common">Human</name>
    <dbReference type="NCBI Taxonomy" id="9606"/>
</organismHost>
<feature type="compositionally biased region" description="Polar residues" evidence="1">
    <location>
        <begin position="1"/>
        <end position="19"/>
    </location>
</feature>
<sequence length="85" mass="9145">MCSGTPAISATSTSFSLKATQWRWDPRGPGGGRGAAAPDAQPSWAQRHPNSRVRVVATRATYSSAAASIEAPHVAWRWRTKRPNS</sequence>
<protein>
    <submittedName>
        <fullName evidence="2">Uncharacterized protein</fullName>
    </submittedName>
</protein>
<dbReference type="EMBL" id="MH790585">
    <property type="protein sequence ID" value="QBH78623.1"/>
    <property type="molecule type" value="Genomic_DNA"/>
</dbReference>
<reference evidence="2" key="1">
    <citation type="submission" date="2018-08" db="EMBL/GenBank/DDBJ databases">
        <title>HSV2 whole genome sequences from clinical isolates.</title>
        <authorList>
            <person name="Roychoudhury P."/>
            <person name="Greninger A.L."/>
            <person name="Jerome K.R."/>
            <person name="Johnston C."/>
            <person name="Wald A."/>
            <person name="Xie H."/>
        </authorList>
    </citation>
    <scope>NUCLEOTIDE SEQUENCE</scope>
    <source>
        <strain evidence="2">2002-14972</strain>
    </source>
</reference>
<feature type="region of interest" description="Disordered" evidence="1">
    <location>
        <begin position="1"/>
        <end position="51"/>
    </location>
</feature>
<proteinExistence type="predicted"/>
<organism evidence="2">
    <name type="scientific">Human herpesvirus 2</name>
    <name type="common">HHV-2</name>
    <name type="synonym">Human herpes simplex virus 2</name>
    <dbReference type="NCBI Taxonomy" id="10310"/>
    <lineage>
        <taxon>Viruses</taxon>
        <taxon>Duplodnaviria</taxon>
        <taxon>Heunggongvirae</taxon>
        <taxon>Peploviricota</taxon>
        <taxon>Herviviricetes</taxon>
        <taxon>Herpesvirales</taxon>
        <taxon>Orthoherpesviridae</taxon>
        <taxon>Alphaherpesvirinae</taxon>
        <taxon>Simplexvirus</taxon>
        <taxon>Simplexvirus humanalpha2</taxon>
    </lineage>
</organism>
<evidence type="ECO:0000256" key="1">
    <source>
        <dbReference type="SAM" id="MobiDB-lite"/>
    </source>
</evidence>
<evidence type="ECO:0000313" key="2">
    <source>
        <dbReference type="EMBL" id="QBH78623.1"/>
    </source>
</evidence>
<accession>A0A481TCI4</accession>
<name>A0A481TCI4_HHV2</name>